<evidence type="ECO:0000256" key="1">
    <source>
        <dbReference type="ARBA" id="ARBA00005181"/>
    </source>
</evidence>
<protein>
    <recommendedName>
        <fullName evidence="4 8">L-ectoine synthase</fullName>
        <ecNumber evidence="3 8">4.2.1.108</ecNumber>
    </recommendedName>
    <alternativeName>
        <fullName evidence="6 8">N-acetyldiaminobutyrate dehydratase</fullName>
    </alternativeName>
</protein>
<evidence type="ECO:0000256" key="5">
    <source>
        <dbReference type="ARBA" id="ARBA00023239"/>
    </source>
</evidence>
<keyword evidence="5 8" id="KW-0456">Lyase</keyword>
<comment type="similarity">
    <text evidence="2 8">Belongs to the ectoine synthase family.</text>
</comment>
<organism evidence="9 11">
    <name type="scientific">Streptomyces griseoviridis</name>
    <dbReference type="NCBI Taxonomy" id="45398"/>
    <lineage>
        <taxon>Bacteria</taxon>
        <taxon>Bacillati</taxon>
        <taxon>Actinomycetota</taxon>
        <taxon>Actinomycetes</taxon>
        <taxon>Kitasatosporales</taxon>
        <taxon>Streptomycetaceae</taxon>
        <taxon>Streptomyces</taxon>
    </lineage>
</organism>
<dbReference type="Proteomes" id="UP000271291">
    <property type="component" value="Chromosome"/>
</dbReference>
<evidence type="ECO:0000256" key="7">
    <source>
        <dbReference type="ARBA" id="ARBA00048714"/>
    </source>
</evidence>
<evidence type="ECO:0000313" key="9">
    <source>
        <dbReference type="EMBL" id="AZS82896.1"/>
    </source>
</evidence>
<accession>A0A3S9Z562</accession>
<dbReference type="HAMAP" id="MF_01255">
    <property type="entry name" value="Ectoine_synth"/>
    <property type="match status" value="1"/>
</dbReference>
<dbReference type="Proteomes" id="UP000501753">
    <property type="component" value="Chromosome"/>
</dbReference>
<evidence type="ECO:0000256" key="8">
    <source>
        <dbReference type="HAMAP-Rule" id="MF_01255"/>
    </source>
</evidence>
<dbReference type="EC" id="4.2.1.108" evidence="3 8"/>
<dbReference type="InterPro" id="IPR011051">
    <property type="entry name" value="RmlC_Cupin_sf"/>
</dbReference>
<dbReference type="RefSeq" id="WP_127175812.1">
    <property type="nucleotide sequence ID" value="NZ_CP029078.1"/>
</dbReference>
<sequence length="137" mass="15245">MQVRRLSDIEGTERDVTAASGTWRSKRILLASDGFGYSVSETVVYAGTETDICYANHVEAVFCISGKMILVDRDENEEHIIEPGTLHILDDADNHTIKPIEDSTFLCIFTPALTGREDHDENGVYPLLTEDEVVEAK</sequence>
<dbReference type="PANTHER" id="PTHR39289:SF1">
    <property type="entry name" value="L-ECTOINE SYNTHASE"/>
    <property type="match status" value="1"/>
</dbReference>
<evidence type="ECO:0000256" key="3">
    <source>
        <dbReference type="ARBA" id="ARBA00013192"/>
    </source>
</evidence>
<dbReference type="KEGG" id="sgd:ELQ87_00215"/>
<gene>
    <name evidence="8 10" type="primary">ectC</name>
    <name evidence="10" type="ORF">DDJ31_39145</name>
    <name evidence="9" type="ORF">ELQ87_00215</name>
</gene>
<evidence type="ECO:0000256" key="2">
    <source>
        <dbReference type="ARBA" id="ARBA00009637"/>
    </source>
</evidence>
<evidence type="ECO:0000313" key="11">
    <source>
        <dbReference type="Proteomes" id="UP000271291"/>
    </source>
</evidence>
<comment type="catalytic activity">
    <reaction evidence="7 8">
        <text>(2S)-4-acetamido-2-aminobutanoate = L-ectoine + H2O</text>
        <dbReference type="Rhea" id="RHEA:17281"/>
        <dbReference type="ChEBI" id="CHEBI:15377"/>
        <dbReference type="ChEBI" id="CHEBI:58515"/>
        <dbReference type="ChEBI" id="CHEBI:58929"/>
        <dbReference type="EC" id="4.2.1.108"/>
    </reaction>
</comment>
<evidence type="ECO:0000313" key="12">
    <source>
        <dbReference type="Proteomes" id="UP000501753"/>
    </source>
</evidence>
<evidence type="ECO:0000313" key="10">
    <source>
        <dbReference type="EMBL" id="QCN90252.1"/>
    </source>
</evidence>
<dbReference type="NCBIfam" id="NF009806">
    <property type="entry name" value="PRK13290.1"/>
    <property type="match status" value="1"/>
</dbReference>
<dbReference type="AlphaFoldDB" id="A0A3S9Z562"/>
<dbReference type="Pfam" id="PF06339">
    <property type="entry name" value="Ectoine_synth"/>
    <property type="match status" value="1"/>
</dbReference>
<dbReference type="GO" id="GO:0033990">
    <property type="term" value="F:ectoine synthase activity"/>
    <property type="evidence" value="ECO:0007669"/>
    <property type="project" value="UniProtKB-EC"/>
</dbReference>
<dbReference type="EMBL" id="CP034687">
    <property type="protein sequence ID" value="AZS82896.1"/>
    <property type="molecule type" value="Genomic_DNA"/>
</dbReference>
<reference evidence="10 12" key="1">
    <citation type="submission" date="2018-04" db="EMBL/GenBank/DDBJ databases">
        <title>Complete genome sequences of Streptomyces griseoviridis K61 and characterization of antagonistic properties of biological control agents.</title>
        <authorList>
            <person name="Mariita R.M."/>
            <person name="Sello J.K."/>
        </authorList>
    </citation>
    <scope>NUCLEOTIDE SEQUENCE [LARGE SCALE GENOMIC DNA]</scope>
    <source>
        <strain evidence="10 12">K61</strain>
    </source>
</reference>
<dbReference type="SUPFAM" id="SSF51182">
    <property type="entry name" value="RmlC-like cupins"/>
    <property type="match status" value="1"/>
</dbReference>
<dbReference type="OrthoDB" id="4406415at2"/>
<name>A0A3S9Z562_STRGD</name>
<comment type="function">
    <text evidence="8">Catalyzes the circularization of gamma-N-acetyl-alpha,gamma-diaminobutyric acid (ADABA) to ectoine (1,4,5,6-tetrahydro-2-methyl-4-pyrimidine carboxylic acid), which is an excellent osmoprotectant.</text>
</comment>
<comment type="pathway">
    <text evidence="1 8">Amine and polyamine biosynthesis; ectoine biosynthesis; L-ectoine from L-aspartate 4-semialdehyde: step 3/3.</text>
</comment>
<dbReference type="PANTHER" id="PTHR39289">
    <property type="match status" value="1"/>
</dbReference>
<evidence type="ECO:0000256" key="4">
    <source>
        <dbReference type="ARBA" id="ARBA00019707"/>
    </source>
</evidence>
<dbReference type="Gene3D" id="2.60.120.10">
    <property type="entry name" value="Jelly Rolls"/>
    <property type="match status" value="1"/>
</dbReference>
<dbReference type="EMBL" id="CP029078">
    <property type="protein sequence ID" value="QCN90252.1"/>
    <property type="molecule type" value="Genomic_DNA"/>
</dbReference>
<dbReference type="CDD" id="cd06978">
    <property type="entry name" value="cupin_EctC"/>
    <property type="match status" value="1"/>
</dbReference>
<dbReference type="InterPro" id="IPR010462">
    <property type="entry name" value="Ectoine_synth"/>
</dbReference>
<evidence type="ECO:0000256" key="6">
    <source>
        <dbReference type="ARBA" id="ARBA00033271"/>
    </source>
</evidence>
<keyword evidence="12" id="KW-1185">Reference proteome</keyword>
<dbReference type="InterPro" id="IPR014710">
    <property type="entry name" value="RmlC-like_jellyroll"/>
</dbReference>
<proteinExistence type="inferred from homology"/>
<reference evidence="9 11" key="2">
    <citation type="submission" date="2018-12" db="EMBL/GenBank/DDBJ databases">
        <title>Streptomyces griseoviridis F1-27 complete genome.</title>
        <authorList>
            <person name="Mariita R.M."/>
            <person name="Sello J.K."/>
        </authorList>
    </citation>
    <scope>NUCLEOTIDE SEQUENCE [LARGE SCALE GENOMIC DNA]</scope>
    <source>
        <strain evidence="9 11">F1-27</strain>
    </source>
</reference>
<dbReference type="UniPathway" id="UPA00067">
    <property type="reaction ID" value="UER00123"/>
</dbReference>
<dbReference type="GO" id="GO:0019491">
    <property type="term" value="P:ectoine biosynthetic process"/>
    <property type="evidence" value="ECO:0007669"/>
    <property type="project" value="UniProtKB-UniRule"/>
</dbReference>